<keyword evidence="2" id="KW-1185">Reference proteome</keyword>
<name>A0ABV8QUH2_9BACT</name>
<organism evidence="1 2">
    <name type="scientific">Ferruginibacter yonginensis</name>
    <dbReference type="NCBI Taxonomy" id="1310416"/>
    <lineage>
        <taxon>Bacteria</taxon>
        <taxon>Pseudomonadati</taxon>
        <taxon>Bacteroidota</taxon>
        <taxon>Chitinophagia</taxon>
        <taxon>Chitinophagales</taxon>
        <taxon>Chitinophagaceae</taxon>
        <taxon>Ferruginibacter</taxon>
    </lineage>
</organism>
<accession>A0ABV8QUH2</accession>
<sequence>MDDIKHHDHYKKVFGFNSDVVYYKMNFLEKFAVIGNDTRVDLKDFKIEIETVISLAKKMGHTIKFSNAKKFYGNEVSEKIISIPAFDTKYNRFELGAVFKFPPKKNLISGGTWANIANMLSDYQIKHFNPKCETAQEMEFILENYFKIYEELKVGMIDYFKGYKI</sequence>
<comment type="caution">
    <text evidence="1">The sequence shown here is derived from an EMBL/GenBank/DDBJ whole genome shotgun (WGS) entry which is preliminary data.</text>
</comment>
<protein>
    <submittedName>
        <fullName evidence="1">Uncharacterized protein</fullName>
    </submittedName>
</protein>
<dbReference type="RefSeq" id="WP_379711034.1">
    <property type="nucleotide sequence ID" value="NZ_JBHSCZ010000005.1"/>
</dbReference>
<dbReference type="Proteomes" id="UP001595907">
    <property type="component" value="Unassembled WGS sequence"/>
</dbReference>
<dbReference type="EMBL" id="JBHSCZ010000005">
    <property type="protein sequence ID" value="MFC4263900.1"/>
    <property type="molecule type" value="Genomic_DNA"/>
</dbReference>
<evidence type="ECO:0000313" key="2">
    <source>
        <dbReference type="Proteomes" id="UP001595907"/>
    </source>
</evidence>
<reference evidence="2" key="1">
    <citation type="journal article" date="2019" name="Int. J. Syst. Evol. Microbiol.">
        <title>The Global Catalogue of Microorganisms (GCM) 10K type strain sequencing project: providing services to taxonomists for standard genome sequencing and annotation.</title>
        <authorList>
            <consortium name="The Broad Institute Genomics Platform"/>
            <consortium name="The Broad Institute Genome Sequencing Center for Infectious Disease"/>
            <person name="Wu L."/>
            <person name="Ma J."/>
        </authorList>
    </citation>
    <scope>NUCLEOTIDE SEQUENCE [LARGE SCALE GENOMIC DNA]</scope>
    <source>
        <strain evidence="2">CECT 8289</strain>
    </source>
</reference>
<proteinExistence type="predicted"/>
<gene>
    <name evidence="1" type="ORF">ACFOWM_13485</name>
</gene>
<evidence type="ECO:0000313" key="1">
    <source>
        <dbReference type="EMBL" id="MFC4263900.1"/>
    </source>
</evidence>